<dbReference type="OrthoDB" id="9930022at2759"/>
<name>A0A9P5HAF2_9HYPO</name>
<evidence type="ECO:0000313" key="1">
    <source>
        <dbReference type="EMBL" id="KAF7545898.1"/>
    </source>
</evidence>
<dbReference type="EMBL" id="JAANBB010000234">
    <property type="protein sequence ID" value="KAF7545898.1"/>
    <property type="molecule type" value="Genomic_DNA"/>
</dbReference>
<gene>
    <name evidence="1" type="ORF">G7Z17_g8818</name>
</gene>
<accession>A0A9P5HAF2</accession>
<reference evidence="1" key="1">
    <citation type="submission" date="2020-03" db="EMBL/GenBank/DDBJ databases">
        <title>Draft Genome Sequence of Cylindrodendrum hubeiense.</title>
        <authorList>
            <person name="Buettner E."/>
            <person name="Kellner H."/>
        </authorList>
    </citation>
    <scope>NUCLEOTIDE SEQUENCE</scope>
    <source>
        <strain evidence="1">IHI 201604</strain>
    </source>
</reference>
<organism evidence="1 2">
    <name type="scientific">Cylindrodendrum hubeiense</name>
    <dbReference type="NCBI Taxonomy" id="595255"/>
    <lineage>
        <taxon>Eukaryota</taxon>
        <taxon>Fungi</taxon>
        <taxon>Dikarya</taxon>
        <taxon>Ascomycota</taxon>
        <taxon>Pezizomycotina</taxon>
        <taxon>Sordariomycetes</taxon>
        <taxon>Hypocreomycetidae</taxon>
        <taxon>Hypocreales</taxon>
        <taxon>Nectriaceae</taxon>
        <taxon>Cylindrodendrum</taxon>
    </lineage>
</organism>
<dbReference type="Proteomes" id="UP000722485">
    <property type="component" value="Unassembled WGS sequence"/>
</dbReference>
<keyword evidence="2" id="KW-1185">Reference proteome</keyword>
<comment type="caution">
    <text evidence="1">The sequence shown here is derived from an EMBL/GenBank/DDBJ whole genome shotgun (WGS) entry which is preliminary data.</text>
</comment>
<proteinExistence type="predicted"/>
<evidence type="ECO:0000313" key="2">
    <source>
        <dbReference type="Proteomes" id="UP000722485"/>
    </source>
</evidence>
<dbReference type="AlphaFoldDB" id="A0A9P5HAF2"/>
<sequence>MLAAFSAATAYAGRTPQNKGWVYKLVSEAAREIHREGERADTPAERVARVQALVILDSIRMFDGDVALRAATERETPQFLAWLSSLKELKDELEAGISPEVLMSRDRPPASWENWVLLESVRRTVMMAFSFICISYILKSQEPPCEIMEPCISFTVSRHLWEAPSSVAFFQSWHHKPQYCVSEMDFKEVWMHARPDDVDDFAKLMLTAQAGPDAMEYFMVGNANISVGA</sequence>
<protein>
    <submittedName>
        <fullName evidence="1">Uncharacterized protein</fullName>
    </submittedName>
</protein>